<sequence>MSEKLLEALLKAEELELEGKHFYLKAAEKTLIPSVKELFKHLAYEEDLHREKIREIYQFFQQKKELPQYITKVSKKQFNPVFDLKQLEKVAEVETEIAALEKALSFEEKSIKYYQKLSEKTKDSKVKRFFLTLVQEEWSHYLSIFDSIEFLKDPASWHTFKERWGLDGA</sequence>
<proteinExistence type="predicted"/>
<dbReference type="EMBL" id="DSZN01000144">
    <property type="protein sequence ID" value="HGQ86486.1"/>
    <property type="molecule type" value="Genomic_DNA"/>
</dbReference>
<dbReference type="Pfam" id="PF02915">
    <property type="entry name" value="Rubrerythrin"/>
    <property type="match status" value="1"/>
</dbReference>
<dbReference type="CDD" id="cd01045">
    <property type="entry name" value="Ferritin_like_AB"/>
    <property type="match status" value="1"/>
</dbReference>
<dbReference type="PANTHER" id="PTHR33531">
    <property type="entry name" value="RUBRERYTHRIN SUBFAMILY"/>
    <property type="match status" value="1"/>
</dbReference>
<dbReference type="GO" id="GO:0046872">
    <property type="term" value="F:metal ion binding"/>
    <property type="evidence" value="ECO:0007669"/>
    <property type="project" value="InterPro"/>
</dbReference>
<name>A0A7C4NWI8_9BACT</name>
<dbReference type="InterPro" id="IPR012347">
    <property type="entry name" value="Ferritin-like"/>
</dbReference>
<dbReference type="AlphaFoldDB" id="A0A7C4NWI8"/>
<reference evidence="2" key="1">
    <citation type="journal article" date="2020" name="mSystems">
        <title>Genome- and Community-Level Interaction Insights into Carbon Utilization and Element Cycling Functions of Hydrothermarchaeota in Hydrothermal Sediment.</title>
        <authorList>
            <person name="Zhou Z."/>
            <person name="Liu Y."/>
            <person name="Xu W."/>
            <person name="Pan J."/>
            <person name="Luo Z.H."/>
            <person name="Li M."/>
        </authorList>
    </citation>
    <scope>NUCLEOTIDE SEQUENCE [LARGE SCALE GENOMIC DNA]</scope>
    <source>
        <strain evidence="2">SpSt-6</strain>
    </source>
</reference>
<organism evidence="2">
    <name type="scientific">Thermodesulfobacterium geofontis</name>
    <dbReference type="NCBI Taxonomy" id="1295609"/>
    <lineage>
        <taxon>Bacteria</taxon>
        <taxon>Pseudomonadati</taxon>
        <taxon>Thermodesulfobacteriota</taxon>
        <taxon>Thermodesulfobacteria</taxon>
        <taxon>Thermodesulfobacteriales</taxon>
        <taxon>Thermodesulfobacteriaceae</taxon>
        <taxon>Thermodesulfobacterium</taxon>
    </lineage>
</organism>
<protein>
    <recommendedName>
        <fullName evidence="1">Rubrerythrin diiron-binding domain-containing protein</fullName>
    </recommendedName>
</protein>
<dbReference type="InterPro" id="IPR003251">
    <property type="entry name" value="Rr_diiron-bd_dom"/>
</dbReference>
<dbReference type="GO" id="GO:0016491">
    <property type="term" value="F:oxidoreductase activity"/>
    <property type="evidence" value="ECO:0007669"/>
    <property type="project" value="InterPro"/>
</dbReference>
<dbReference type="InterPro" id="IPR009078">
    <property type="entry name" value="Ferritin-like_SF"/>
</dbReference>
<dbReference type="PANTHER" id="PTHR33531:SF7">
    <property type="entry name" value="HYPOTHETICAL MEMBRANE PROTEIN, CONSERVED"/>
    <property type="match status" value="1"/>
</dbReference>
<dbReference type="SUPFAM" id="SSF47240">
    <property type="entry name" value="Ferritin-like"/>
    <property type="match status" value="1"/>
</dbReference>
<accession>A0A7C4NWI8</accession>
<feature type="domain" description="Rubrerythrin diiron-binding" evidence="1">
    <location>
        <begin position="7"/>
        <end position="141"/>
    </location>
</feature>
<comment type="caution">
    <text evidence="2">The sequence shown here is derived from an EMBL/GenBank/DDBJ whole genome shotgun (WGS) entry which is preliminary data.</text>
</comment>
<evidence type="ECO:0000313" key="2">
    <source>
        <dbReference type="EMBL" id="HGQ86486.1"/>
    </source>
</evidence>
<dbReference type="Gene3D" id="1.20.1260.10">
    <property type="match status" value="1"/>
</dbReference>
<evidence type="ECO:0000259" key="1">
    <source>
        <dbReference type="Pfam" id="PF02915"/>
    </source>
</evidence>
<gene>
    <name evidence="2" type="ORF">ENT66_09590</name>
</gene>